<sequence length="90" mass="10540">MKCLACKVSCASERYYTLYNGPSDNRSRDVRGHFFSVRCSRMKIKQARLGNRCGRKRPQCSARGCQPMMSLKLRCPRYKEPVITRYELKI</sequence>
<dbReference type="Proteomes" id="UP000011668">
    <property type="component" value="Unassembled WGS sequence"/>
</dbReference>
<protein>
    <submittedName>
        <fullName evidence="1">Uncharacterized protein</fullName>
    </submittedName>
</protein>
<comment type="caution">
    <text evidence="1">The sequence shown here is derived from an EMBL/GenBank/DDBJ whole genome shotgun (WGS) entry which is preliminary data.</text>
</comment>
<gene>
    <name evidence="1" type="ORF">AG1IA_02314</name>
</gene>
<proteinExistence type="predicted"/>
<dbReference type="AlphaFoldDB" id="L8X009"/>
<name>L8X009_THACA</name>
<dbReference type="HOGENOM" id="CLU_2442381_0_0_1"/>
<evidence type="ECO:0000313" key="2">
    <source>
        <dbReference type="Proteomes" id="UP000011668"/>
    </source>
</evidence>
<organism evidence="1 2">
    <name type="scientific">Thanatephorus cucumeris (strain AG1-IA)</name>
    <name type="common">Rice sheath blight fungus</name>
    <name type="synonym">Rhizoctonia solani</name>
    <dbReference type="NCBI Taxonomy" id="983506"/>
    <lineage>
        <taxon>Eukaryota</taxon>
        <taxon>Fungi</taxon>
        <taxon>Dikarya</taxon>
        <taxon>Basidiomycota</taxon>
        <taxon>Agaricomycotina</taxon>
        <taxon>Agaricomycetes</taxon>
        <taxon>Cantharellales</taxon>
        <taxon>Ceratobasidiaceae</taxon>
        <taxon>Rhizoctonia</taxon>
        <taxon>Rhizoctonia solani AG-1</taxon>
    </lineage>
</organism>
<reference evidence="1 2" key="1">
    <citation type="journal article" date="2013" name="Nat. Commun.">
        <title>The evolution and pathogenic mechanisms of the rice sheath blight pathogen.</title>
        <authorList>
            <person name="Zheng A."/>
            <person name="Lin R."/>
            <person name="Xu L."/>
            <person name="Qin P."/>
            <person name="Tang C."/>
            <person name="Ai P."/>
            <person name="Zhang D."/>
            <person name="Liu Y."/>
            <person name="Sun Z."/>
            <person name="Feng H."/>
            <person name="Wang Y."/>
            <person name="Chen Y."/>
            <person name="Liang X."/>
            <person name="Fu R."/>
            <person name="Li Q."/>
            <person name="Zhang J."/>
            <person name="Yu X."/>
            <person name="Xie Z."/>
            <person name="Ding L."/>
            <person name="Guan P."/>
            <person name="Tang J."/>
            <person name="Liang Y."/>
            <person name="Wang S."/>
            <person name="Deng Q."/>
            <person name="Li S."/>
            <person name="Zhu J."/>
            <person name="Wang L."/>
            <person name="Liu H."/>
            <person name="Li P."/>
        </authorList>
    </citation>
    <scope>NUCLEOTIDE SEQUENCE [LARGE SCALE GENOMIC DNA]</scope>
    <source>
        <strain evidence="2">AG-1 IA</strain>
    </source>
</reference>
<keyword evidence="2" id="KW-1185">Reference proteome</keyword>
<evidence type="ECO:0000313" key="1">
    <source>
        <dbReference type="EMBL" id="ELU43661.1"/>
    </source>
</evidence>
<accession>L8X009</accession>
<dbReference type="EMBL" id="AFRT01000520">
    <property type="protein sequence ID" value="ELU43661.1"/>
    <property type="molecule type" value="Genomic_DNA"/>
</dbReference>